<sequence length="161" mass="17188">MKGGRSAGPERPASSPLTRVFVYGTLRPGERNAEVAARGGPFGAVPARLTGFRLLHLSPEAYPGIVPGPPDGVVVGEVLTYAPRDWPRALLLLDALEGVHDTPPLYRRAAVTVTLEGGASQAAWTYVYADADRLTRPGAVLLPGGDWRAWPDRERPGVGER</sequence>
<dbReference type="EMBL" id="JACHFN010000006">
    <property type="protein sequence ID" value="MBB5234533.1"/>
    <property type="molecule type" value="Genomic_DNA"/>
</dbReference>
<proteinExistence type="predicted"/>
<evidence type="ECO:0000313" key="4">
    <source>
        <dbReference type="EMBL" id="MBB5234533.1"/>
    </source>
</evidence>
<dbReference type="InterPro" id="IPR045038">
    <property type="entry name" value="AIG2-like"/>
</dbReference>
<dbReference type="InterPro" id="IPR036568">
    <property type="entry name" value="GGCT-like_sf"/>
</dbReference>
<dbReference type="SUPFAM" id="SSF110857">
    <property type="entry name" value="Gamma-glutamyl cyclotransferase-like"/>
    <property type="match status" value="1"/>
</dbReference>
<keyword evidence="1 4" id="KW-0808">Transferase</keyword>
<dbReference type="CDD" id="cd06661">
    <property type="entry name" value="GGCT_like"/>
    <property type="match status" value="1"/>
</dbReference>
<dbReference type="Pfam" id="PF06094">
    <property type="entry name" value="GGACT"/>
    <property type="match status" value="1"/>
</dbReference>
<protein>
    <recommendedName>
        <fullName evidence="2">Putative gamma-glutamylcyclotransferase</fullName>
    </recommendedName>
</protein>
<evidence type="ECO:0000313" key="5">
    <source>
        <dbReference type="Proteomes" id="UP000525389"/>
    </source>
</evidence>
<reference evidence="4 5" key="1">
    <citation type="submission" date="2020-08" db="EMBL/GenBank/DDBJ databases">
        <title>Genomic Encyclopedia of Type Strains, Phase IV (KMG-IV): sequencing the most valuable type-strain genomes for metagenomic binning, comparative biology and taxonomic classification.</title>
        <authorList>
            <person name="Goeker M."/>
        </authorList>
    </citation>
    <scope>NUCLEOTIDE SEQUENCE [LARGE SCALE GENOMIC DNA]</scope>
    <source>
        <strain evidence="4 5">DSM 101791</strain>
    </source>
</reference>
<dbReference type="AlphaFoldDB" id="A0A7W8GFX9"/>
<dbReference type="GO" id="GO:0016740">
    <property type="term" value="F:transferase activity"/>
    <property type="evidence" value="ECO:0007669"/>
    <property type="project" value="UniProtKB-KW"/>
</dbReference>
<name>A0A7W8GFX9_9DEIO</name>
<dbReference type="InterPro" id="IPR013024">
    <property type="entry name" value="GGCT-like"/>
</dbReference>
<evidence type="ECO:0000259" key="3">
    <source>
        <dbReference type="Pfam" id="PF06094"/>
    </source>
</evidence>
<dbReference type="PANTHER" id="PTHR31544:SF2">
    <property type="entry name" value="AIG2-LIKE PROTEIN D"/>
    <property type="match status" value="1"/>
</dbReference>
<accession>A0A7W8GFX9</accession>
<evidence type="ECO:0000256" key="2">
    <source>
        <dbReference type="ARBA" id="ARBA00030602"/>
    </source>
</evidence>
<keyword evidence="5" id="KW-1185">Reference proteome</keyword>
<comment type="caution">
    <text evidence="4">The sequence shown here is derived from an EMBL/GenBank/DDBJ whole genome shotgun (WGS) entry which is preliminary data.</text>
</comment>
<evidence type="ECO:0000256" key="1">
    <source>
        <dbReference type="ARBA" id="ARBA00022679"/>
    </source>
</evidence>
<dbReference type="Proteomes" id="UP000525389">
    <property type="component" value="Unassembled WGS sequence"/>
</dbReference>
<dbReference type="RefSeq" id="WP_184028477.1">
    <property type="nucleotide sequence ID" value="NZ_JACHFN010000006.1"/>
</dbReference>
<organism evidence="4 5">
    <name type="scientific">Deinococcus budaensis</name>
    <dbReference type="NCBI Taxonomy" id="1665626"/>
    <lineage>
        <taxon>Bacteria</taxon>
        <taxon>Thermotogati</taxon>
        <taxon>Deinococcota</taxon>
        <taxon>Deinococci</taxon>
        <taxon>Deinococcales</taxon>
        <taxon>Deinococcaceae</taxon>
        <taxon>Deinococcus</taxon>
    </lineage>
</organism>
<gene>
    <name evidence="4" type="ORF">HNQ09_001971</name>
</gene>
<dbReference type="PANTHER" id="PTHR31544">
    <property type="entry name" value="AIG2-LIKE PROTEIN D"/>
    <property type="match status" value="1"/>
</dbReference>
<dbReference type="Gene3D" id="3.10.490.10">
    <property type="entry name" value="Gamma-glutamyl cyclotransferase-like"/>
    <property type="match status" value="1"/>
</dbReference>
<feature type="domain" description="Gamma-glutamylcyclotransferase AIG2-like" evidence="3">
    <location>
        <begin position="20"/>
        <end position="148"/>
    </location>
</feature>
<dbReference type="InterPro" id="IPR009288">
    <property type="entry name" value="AIG2-like_dom"/>
</dbReference>